<dbReference type="PANTHER" id="PTHR11412:SF171">
    <property type="entry name" value="PREGNANCY ZONE PROTEIN-LIKE PROTEIN"/>
    <property type="match status" value="1"/>
</dbReference>
<keyword evidence="2" id="KW-0646">Protease inhibitor</keyword>
<proteinExistence type="inferred from homology"/>
<dbReference type="InterPro" id="IPR050473">
    <property type="entry name" value="A2M/Complement_sys"/>
</dbReference>
<dbReference type="OrthoDB" id="9998011at2759"/>
<dbReference type="Gene3D" id="1.50.10.20">
    <property type="match status" value="1"/>
</dbReference>
<dbReference type="SUPFAM" id="SSF48239">
    <property type="entry name" value="Terpenoid cyclases/Protein prenyltransferases"/>
    <property type="match status" value="1"/>
</dbReference>
<reference evidence="6 7" key="1">
    <citation type="submission" date="2018-11" db="EMBL/GenBank/DDBJ databases">
        <authorList>
            <consortium name="Pathogen Informatics"/>
        </authorList>
    </citation>
    <scope>NUCLEOTIDE SEQUENCE [LARGE SCALE GENOMIC DNA]</scope>
</reference>
<protein>
    <recommendedName>
        <fullName evidence="5">Alpha-2-macroglobulin domain-containing protein</fullName>
    </recommendedName>
</protein>
<dbReference type="GO" id="GO:0004867">
    <property type="term" value="F:serine-type endopeptidase inhibitor activity"/>
    <property type="evidence" value="ECO:0007669"/>
    <property type="project" value="UniProtKB-KW"/>
</dbReference>
<evidence type="ECO:0000256" key="1">
    <source>
        <dbReference type="ARBA" id="ARBA00010952"/>
    </source>
</evidence>
<dbReference type="AlphaFoldDB" id="A0A3P7P073"/>
<evidence type="ECO:0000256" key="4">
    <source>
        <dbReference type="ARBA" id="ARBA00023157"/>
    </source>
</evidence>
<evidence type="ECO:0000259" key="5">
    <source>
        <dbReference type="SMART" id="SM01360"/>
    </source>
</evidence>
<dbReference type="PROSITE" id="PS00477">
    <property type="entry name" value="ALPHA_2_MACROGLOBULIN"/>
    <property type="match status" value="1"/>
</dbReference>
<dbReference type="SUPFAM" id="SSF81296">
    <property type="entry name" value="E set domains"/>
    <property type="match status" value="1"/>
</dbReference>
<organism evidence="6 7">
    <name type="scientific">Dibothriocephalus latus</name>
    <name type="common">Fish tapeworm</name>
    <name type="synonym">Diphyllobothrium latum</name>
    <dbReference type="NCBI Taxonomy" id="60516"/>
    <lineage>
        <taxon>Eukaryota</taxon>
        <taxon>Metazoa</taxon>
        <taxon>Spiralia</taxon>
        <taxon>Lophotrochozoa</taxon>
        <taxon>Platyhelminthes</taxon>
        <taxon>Cestoda</taxon>
        <taxon>Eucestoda</taxon>
        <taxon>Diphyllobothriidea</taxon>
        <taxon>Diphyllobothriidae</taxon>
        <taxon>Dibothriocephalus</taxon>
    </lineage>
</organism>
<sequence>MKLNVPTEGGSDTSDVENSCLVRLVDTSLKNFEKYKDSVIDLNKYADELLNNRLTHFGEYSLDCTKATFDAIGLEFRHTGPFPRATEERIACPMFSVNARGPVDYSVEDSVDAVSKPRLREFFPEVWLFDHIRLDQAGQYATQLTAPDSITSWEFTALCFTKDLGLWMPPRLEPEAITVSLPFFVEFTPPVKAKRQEVLHLPVSVFMLSANGGADKKACYEVLVSVSVDPKDWQLIGTSEFSTCLCQGDPKTTFTLTLKPQKLGRLNVTAEAVAKSESAMCSKGPVSSQQKASVTDAVRRSVLIVPEGVEAETNVGGVLCLSNGGMPLTEVMKLDLPDRIVEGSLRSYVSVSGNVLGKALKNLDNLVRLPTGCGEQNMVKVAPSVYVLKYLVAATDLHEAETKKLAQTAINYIGSGYTNQLNYRHDNGSFSTFGQSHGVGSTWLTAFVFGVFSEAERLLQAKALNKLQTANTDFYPTLLTAFEFLGAVQRRDGCFTEYGRVFQSGLHVADGSPKAKLLKDLLLTSYVLSALVDAPVALKESKSKPCLLDTMEAYNVTEIPLRALAKVAYALRRLPGLRELIEQREFVYRELANRASEKKSRSGALRWWNDENAAYPASEVETTAYAY</sequence>
<comment type="similarity">
    <text evidence="1">Belongs to the protease inhibitor I39 (alpha-2-macroglobulin) family.</text>
</comment>
<dbReference type="InterPro" id="IPR011626">
    <property type="entry name" value="Alpha-macroglobulin_TED"/>
</dbReference>
<evidence type="ECO:0000313" key="6">
    <source>
        <dbReference type="EMBL" id="VDN42058.1"/>
    </source>
</evidence>
<dbReference type="InterPro" id="IPR047565">
    <property type="entry name" value="Alpha-macroglob_thiol-ester_cl"/>
</dbReference>
<dbReference type="SMART" id="SM01419">
    <property type="entry name" value="Thiol-ester_cl"/>
    <property type="match status" value="1"/>
</dbReference>
<dbReference type="Gene3D" id="2.20.130.20">
    <property type="match status" value="1"/>
</dbReference>
<dbReference type="Gene3D" id="2.60.40.10">
    <property type="entry name" value="Immunoglobulins"/>
    <property type="match status" value="1"/>
</dbReference>
<dbReference type="Proteomes" id="UP000281553">
    <property type="component" value="Unassembled WGS sequence"/>
</dbReference>
<gene>
    <name evidence="6" type="ORF">DILT_LOCUS18719</name>
</gene>
<feature type="domain" description="Alpha-2-macroglobulin" evidence="5">
    <location>
        <begin position="126"/>
        <end position="222"/>
    </location>
</feature>
<dbReference type="PANTHER" id="PTHR11412">
    <property type="entry name" value="MACROGLOBULIN / COMPLEMENT"/>
    <property type="match status" value="1"/>
</dbReference>
<dbReference type="InterPro" id="IPR014756">
    <property type="entry name" value="Ig_E-set"/>
</dbReference>
<evidence type="ECO:0000256" key="2">
    <source>
        <dbReference type="ARBA" id="ARBA00022690"/>
    </source>
</evidence>
<evidence type="ECO:0000256" key="3">
    <source>
        <dbReference type="ARBA" id="ARBA00022900"/>
    </source>
</evidence>
<feature type="non-terminal residue" evidence="6">
    <location>
        <position position="627"/>
    </location>
</feature>
<dbReference type="GO" id="GO:0005615">
    <property type="term" value="C:extracellular space"/>
    <property type="evidence" value="ECO:0007669"/>
    <property type="project" value="InterPro"/>
</dbReference>
<dbReference type="SMART" id="SM01360">
    <property type="entry name" value="A2M"/>
    <property type="match status" value="1"/>
</dbReference>
<evidence type="ECO:0000313" key="7">
    <source>
        <dbReference type="Proteomes" id="UP000281553"/>
    </source>
</evidence>
<name>A0A3P7P073_DIBLA</name>
<keyword evidence="4" id="KW-1015">Disulfide bond</keyword>
<keyword evidence="3" id="KW-0722">Serine protease inhibitor</keyword>
<dbReference type="InterPro" id="IPR019742">
    <property type="entry name" value="MacrogloblnA2_CS"/>
</dbReference>
<dbReference type="Pfam" id="PF07678">
    <property type="entry name" value="TED_complement"/>
    <property type="match status" value="1"/>
</dbReference>
<dbReference type="InterPro" id="IPR001599">
    <property type="entry name" value="Macroglobln_a2"/>
</dbReference>
<keyword evidence="7" id="KW-1185">Reference proteome</keyword>
<dbReference type="Pfam" id="PF00207">
    <property type="entry name" value="A2M"/>
    <property type="match status" value="1"/>
</dbReference>
<dbReference type="EMBL" id="UYRU01103497">
    <property type="protein sequence ID" value="VDN42058.1"/>
    <property type="molecule type" value="Genomic_DNA"/>
</dbReference>
<dbReference type="InterPro" id="IPR013783">
    <property type="entry name" value="Ig-like_fold"/>
</dbReference>
<dbReference type="InterPro" id="IPR008930">
    <property type="entry name" value="Terpenoid_cyclase/PrenylTrfase"/>
</dbReference>
<accession>A0A3P7P073</accession>